<protein>
    <submittedName>
        <fullName evidence="6">LysR family transcriptional regulator</fullName>
    </submittedName>
</protein>
<comment type="caution">
    <text evidence="6">The sequence shown here is derived from an EMBL/GenBank/DDBJ whole genome shotgun (WGS) entry which is preliminary data.</text>
</comment>
<dbReference type="Pfam" id="PF03466">
    <property type="entry name" value="LysR_substrate"/>
    <property type="match status" value="1"/>
</dbReference>
<sequence>MNDCTNNVADMKQQMDLNLLKVLRVLIEVRNTRKAAEQLHISQPAVSRALSRLREHFNDPLFIRNAHGLTPTSKAEEIGARLPTALDMLYDVLEGNNDFDPAHIYGKVTVAINGFISQWLAPPLIRRINKLAPNAELHLVNWESSTPNMLVDGRIQIGVNYFPSEVTKQLVQQKIDHDSFVILCRKDHPFNQSVIVPEDFNHYPLASQLIPNWNEQQNHTTELLKDYDVFPRNQLRSSQLSIILQALRDTNMLFPCSARTAKVVGPDFKAIQICPDLPVFNGDFALIMANKSRRHPLSLWLKEQINAAIADADSQ</sequence>
<gene>
    <name evidence="6" type="ORF">TUM3794_31040</name>
</gene>
<proteinExistence type="inferred from homology"/>
<dbReference type="PROSITE" id="PS50931">
    <property type="entry name" value="HTH_LYSR"/>
    <property type="match status" value="1"/>
</dbReference>
<dbReference type="EMBL" id="BPEU01000024">
    <property type="protein sequence ID" value="GIU44018.1"/>
    <property type="molecule type" value="Genomic_DNA"/>
</dbReference>
<dbReference type="InterPro" id="IPR036388">
    <property type="entry name" value="WH-like_DNA-bd_sf"/>
</dbReference>
<evidence type="ECO:0000256" key="4">
    <source>
        <dbReference type="ARBA" id="ARBA00023163"/>
    </source>
</evidence>
<keyword evidence="4" id="KW-0804">Transcription</keyword>
<feature type="domain" description="HTH lysR-type" evidence="5">
    <location>
        <begin position="15"/>
        <end position="72"/>
    </location>
</feature>
<dbReference type="SUPFAM" id="SSF53850">
    <property type="entry name" value="Periplasmic binding protein-like II"/>
    <property type="match status" value="1"/>
</dbReference>
<dbReference type="InterPro" id="IPR050389">
    <property type="entry name" value="LysR-type_TF"/>
</dbReference>
<dbReference type="SUPFAM" id="SSF46785">
    <property type="entry name" value="Winged helix' DNA-binding domain"/>
    <property type="match status" value="1"/>
</dbReference>
<dbReference type="PRINTS" id="PR00039">
    <property type="entry name" value="HTHLYSR"/>
</dbReference>
<dbReference type="Gene3D" id="1.10.10.10">
    <property type="entry name" value="Winged helix-like DNA-binding domain superfamily/Winged helix DNA-binding domain"/>
    <property type="match status" value="1"/>
</dbReference>
<dbReference type="Proteomes" id="UP000773469">
    <property type="component" value="Unassembled WGS sequence"/>
</dbReference>
<evidence type="ECO:0000313" key="6">
    <source>
        <dbReference type="EMBL" id="GIU44018.1"/>
    </source>
</evidence>
<accession>A0ABQ4P934</accession>
<dbReference type="InterPro" id="IPR000847">
    <property type="entry name" value="LysR_HTH_N"/>
</dbReference>
<dbReference type="PANTHER" id="PTHR30118:SF15">
    <property type="entry name" value="TRANSCRIPTIONAL REGULATORY PROTEIN"/>
    <property type="match status" value="1"/>
</dbReference>
<evidence type="ECO:0000256" key="1">
    <source>
        <dbReference type="ARBA" id="ARBA00009437"/>
    </source>
</evidence>
<evidence type="ECO:0000256" key="3">
    <source>
        <dbReference type="ARBA" id="ARBA00023125"/>
    </source>
</evidence>
<organism evidence="6 7">
    <name type="scientific">Shewanella colwelliana</name>
    <name type="common">Alteromonas colwelliana</name>
    <dbReference type="NCBI Taxonomy" id="23"/>
    <lineage>
        <taxon>Bacteria</taxon>
        <taxon>Pseudomonadati</taxon>
        <taxon>Pseudomonadota</taxon>
        <taxon>Gammaproteobacteria</taxon>
        <taxon>Alteromonadales</taxon>
        <taxon>Shewanellaceae</taxon>
        <taxon>Shewanella</taxon>
    </lineage>
</organism>
<dbReference type="InterPro" id="IPR005119">
    <property type="entry name" value="LysR_subst-bd"/>
</dbReference>
<keyword evidence="3" id="KW-0238">DNA-binding</keyword>
<evidence type="ECO:0000256" key="2">
    <source>
        <dbReference type="ARBA" id="ARBA00023015"/>
    </source>
</evidence>
<comment type="similarity">
    <text evidence="1">Belongs to the LysR transcriptional regulatory family.</text>
</comment>
<name>A0ABQ4P934_SHECO</name>
<dbReference type="Gene3D" id="3.40.190.10">
    <property type="entry name" value="Periplasmic binding protein-like II"/>
    <property type="match status" value="2"/>
</dbReference>
<keyword evidence="7" id="KW-1185">Reference proteome</keyword>
<dbReference type="InterPro" id="IPR036390">
    <property type="entry name" value="WH_DNA-bd_sf"/>
</dbReference>
<dbReference type="PANTHER" id="PTHR30118">
    <property type="entry name" value="HTH-TYPE TRANSCRIPTIONAL REGULATOR LEUO-RELATED"/>
    <property type="match status" value="1"/>
</dbReference>
<reference evidence="6 7" key="1">
    <citation type="submission" date="2021-05" db="EMBL/GenBank/DDBJ databases">
        <title>Molecular characterization for Shewanella algae harboring chromosomal blaOXA-55-like strains isolated from clinical and environment sample.</title>
        <authorList>
            <person name="Ohama Y."/>
            <person name="Aoki K."/>
            <person name="Harada S."/>
            <person name="Moriya K."/>
            <person name="Ishii Y."/>
            <person name="Tateda K."/>
        </authorList>
    </citation>
    <scope>NUCLEOTIDE SEQUENCE [LARGE SCALE GENOMIC DNA]</scope>
    <source>
        <strain evidence="6 7">MBTL60-118</strain>
    </source>
</reference>
<dbReference type="Pfam" id="PF00126">
    <property type="entry name" value="HTH_1"/>
    <property type="match status" value="1"/>
</dbReference>
<keyword evidence="2" id="KW-0805">Transcription regulation</keyword>
<evidence type="ECO:0000313" key="7">
    <source>
        <dbReference type="Proteomes" id="UP000773469"/>
    </source>
</evidence>
<evidence type="ECO:0000259" key="5">
    <source>
        <dbReference type="PROSITE" id="PS50931"/>
    </source>
</evidence>